<feature type="non-terminal residue" evidence="3">
    <location>
        <position position="1"/>
    </location>
</feature>
<keyword evidence="4" id="KW-1185">Reference proteome</keyword>
<dbReference type="AlphaFoldDB" id="M7CDA6"/>
<keyword evidence="1" id="KW-0732">Signal</keyword>
<reference evidence="4" key="1">
    <citation type="journal article" date="2013" name="Nat. Genet.">
        <title>The draft genomes of soft-shell turtle and green sea turtle yield insights into the development and evolution of the turtle-specific body plan.</title>
        <authorList>
            <person name="Wang Z."/>
            <person name="Pascual-Anaya J."/>
            <person name="Zadissa A."/>
            <person name="Li W."/>
            <person name="Niimura Y."/>
            <person name="Huang Z."/>
            <person name="Li C."/>
            <person name="White S."/>
            <person name="Xiong Z."/>
            <person name="Fang D."/>
            <person name="Wang B."/>
            <person name="Ming Y."/>
            <person name="Chen Y."/>
            <person name="Zheng Y."/>
            <person name="Kuraku S."/>
            <person name="Pignatelli M."/>
            <person name="Herrero J."/>
            <person name="Beal K."/>
            <person name="Nozawa M."/>
            <person name="Li Q."/>
            <person name="Wang J."/>
            <person name="Zhang H."/>
            <person name="Yu L."/>
            <person name="Shigenobu S."/>
            <person name="Wang J."/>
            <person name="Liu J."/>
            <person name="Flicek P."/>
            <person name="Searle S."/>
            <person name="Wang J."/>
            <person name="Kuratani S."/>
            <person name="Yin Y."/>
            <person name="Aken B."/>
            <person name="Zhang G."/>
            <person name="Irie N."/>
        </authorList>
    </citation>
    <scope>NUCLEOTIDE SEQUENCE [LARGE SCALE GENOMIC DNA]</scope>
</reference>
<dbReference type="InterPro" id="IPR038269">
    <property type="entry name" value="SCAN_sf"/>
</dbReference>
<dbReference type="PROSITE" id="PS50804">
    <property type="entry name" value="SCAN_BOX"/>
    <property type="match status" value="1"/>
</dbReference>
<proteinExistence type="predicted"/>
<dbReference type="SUPFAM" id="SSF47353">
    <property type="entry name" value="Retrovirus capsid dimerization domain-like"/>
    <property type="match status" value="1"/>
</dbReference>
<protein>
    <recommendedName>
        <fullName evidence="2">SCAN box domain-containing protein</fullName>
    </recommendedName>
</protein>
<evidence type="ECO:0000259" key="2">
    <source>
        <dbReference type="PROSITE" id="PS50804"/>
    </source>
</evidence>
<dbReference type="Gene3D" id="1.10.4020.10">
    <property type="entry name" value="DNA breaking-rejoining enzymes"/>
    <property type="match status" value="1"/>
</dbReference>
<dbReference type="Pfam" id="PF02023">
    <property type="entry name" value="SCAN"/>
    <property type="match status" value="1"/>
</dbReference>
<feature type="non-terminal residue" evidence="3">
    <location>
        <position position="126"/>
    </location>
</feature>
<gene>
    <name evidence="3" type="ORF">UY3_00002</name>
</gene>
<evidence type="ECO:0000313" key="4">
    <source>
        <dbReference type="Proteomes" id="UP000031443"/>
    </source>
</evidence>
<evidence type="ECO:0000256" key="1">
    <source>
        <dbReference type="SAM" id="SignalP"/>
    </source>
</evidence>
<accession>M7CDA6</accession>
<feature type="domain" description="SCAN box" evidence="2">
    <location>
        <begin position="48"/>
        <end position="124"/>
    </location>
</feature>
<name>M7CDA6_CHEMY</name>
<dbReference type="PANTHER" id="PTHR46888">
    <property type="entry name" value="ZINC KNUCKLE DOMAINCONTAINING PROTEIN-RELATED"/>
    <property type="match status" value="1"/>
</dbReference>
<dbReference type="InterPro" id="IPR003309">
    <property type="entry name" value="SCAN_dom"/>
</dbReference>
<feature type="signal peptide" evidence="1">
    <location>
        <begin position="1"/>
        <end position="15"/>
    </location>
</feature>
<evidence type="ECO:0000313" key="3">
    <source>
        <dbReference type="EMBL" id="EMP42723.1"/>
    </source>
</evidence>
<dbReference type="Proteomes" id="UP000031443">
    <property type="component" value="Unassembled WGS sequence"/>
</dbReference>
<feature type="chain" id="PRO_5012813589" description="SCAN box domain-containing protein" evidence="1">
    <location>
        <begin position="16"/>
        <end position="126"/>
    </location>
</feature>
<dbReference type="EMBL" id="KB490171">
    <property type="protein sequence ID" value="EMP42723.1"/>
    <property type="molecule type" value="Genomic_DNA"/>
</dbReference>
<dbReference type="PANTHER" id="PTHR46888:SF1">
    <property type="entry name" value="RIBONUCLEASE H"/>
    <property type="match status" value="1"/>
</dbReference>
<organism evidence="3 4">
    <name type="scientific">Chelonia mydas</name>
    <name type="common">Green sea-turtle</name>
    <name type="synonym">Chelonia agassizi</name>
    <dbReference type="NCBI Taxonomy" id="8469"/>
    <lineage>
        <taxon>Eukaryota</taxon>
        <taxon>Metazoa</taxon>
        <taxon>Chordata</taxon>
        <taxon>Craniata</taxon>
        <taxon>Vertebrata</taxon>
        <taxon>Euteleostomi</taxon>
        <taxon>Archelosauria</taxon>
        <taxon>Testudinata</taxon>
        <taxon>Testudines</taxon>
        <taxon>Cryptodira</taxon>
        <taxon>Durocryptodira</taxon>
        <taxon>Americhelydia</taxon>
        <taxon>Chelonioidea</taxon>
        <taxon>Cheloniidae</taxon>
        <taxon>Chelonia</taxon>
    </lineage>
</organism>
<sequence length="126" mass="14539">WTLWLAPCLTSRAQAAYIALSEHQARGYETLKAAILDRRGLSVEKNCQKFRAASWSGGICPRAFAQKLSDWATQWFRLDSQNIKTVTNSIFPEQFIQRLPEARGIWVWRHLLELSEVAVKLTEEYV</sequence>